<proteinExistence type="predicted"/>
<dbReference type="RefSeq" id="WP_264288525.1">
    <property type="nucleotide sequence ID" value="NZ_JAOZEV010000021.1"/>
</dbReference>
<dbReference type="Proteomes" id="UP001151133">
    <property type="component" value="Unassembled WGS sequence"/>
</dbReference>
<evidence type="ECO:0000256" key="1">
    <source>
        <dbReference type="SAM" id="MobiDB-lite"/>
    </source>
</evidence>
<organism evidence="2 3">
    <name type="scientific">Flavobacterium frigoritolerans</name>
    <dbReference type="NCBI Taxonomy" id="2987686"/>
    <lineage>
        <taxon>Bacteria</taxon>
        <taxon>Pseudomonadati</taxon>
        <taxon>Bacteroidota</taxon>
        <taxon>Flavobacteriia</taxon>
        <taxon>Flavobacteriales</taxon>
        <taxon>Flavobacteriaceae</taxon>
        <taxon>Flavobacterium</taxon>
    </lineage>
</organism>
<comment type="caution">
    <text evidence="2">The sequence shown here is derived from an EMBL/GenBank/DDBJ whole genome shotgun (WGS) entry which is preliminary data.</text>
</comment>
<gene>
    <name evidence="2" type="ORF">OIU80_18850</name>
</gene>
<protein>
    <submittedName>
        <fullName evidence="2">Uncharacterized protein</fullName>
    </submittedName>
</protein>
<sequence length="109" mass="12271">MRRGTRDATWIDFRGALEALTIIMGFERRGSISKGKGTNGGKPTKENKTDDYITATDHGANATKEIKGTARTIDNKPYTAEKRDSVRETYYAKDGTEIRTEIRAKRKNE</sequence>
<evidence type="ECO:0000313" key="2">
    <source>
        <dbReference type="EMBL" id="MCV9934343.1"/>
    </source>
</evidence>
<dbReference type="AlphaFoldDB" id="A0A9X3HNV6"/>
<reference evidence="2" key="1">
    <citation type="submission" date="2022-10" db="EMBL/GenBank/DDBJ databases">
        <title>Two novel species of Flavobacterium.</title>
        <authorList>
            <person name="Liu Q."/>
            <person name="Xin Y.-H."/>
        </authorList>
    </citation>
    <scope>NUCLEOTIDE SEQUENCE</scope>
    <source>
        <strain evidence="2">LS1R47</strain>
    </source>
</reference>
<name>A0A9X3HNV6_9FLAO</name>
<evidence type="ECO:0000313" key="3">
    <source>
        <dbReference type="Proteomes" id="UP001151133"/>
    </source>
</evidence>
<dbReference type="EMBL" id="JAOZEV010000021">
    <property type="protein sequence ID" value="MCV9934343.1"/>
    <property type="molecule type" value="Genomic_DNA"/>
</dbReference>
<keyword evidence="3" id="KW-1185">Reference proteome</keyword>
<feature type="region of interest" description="Disordered" evidence="1">
    <location>
        <begin position="29"/>
        <end position="52"/>
    </location>
</feature>
<accession>A0A9X3HNV6</accession>